<gene>
    <name evidence="1" type="ORF">UW32_C0002G0023</name>
</gene>
<proteinExistence type="predicted"/>
<reference evidence="1 2" key="1">
    <citation type="journal article" date="2015" name="Nature">
        <title>rRNA introns, odd ribosomes, and small enigmatic genomes across a large radiation of phyla.</title>
        <authorList>
            <person name="Brown C.T."/>
            <person name="Hug L.A."/>
            <person name="Thomas B.C."/>
            <person name="Sharon I."/>
            <person name="Castelle C.J."/>
            <person name="Singh A."/>
            <person name="Wilkins M.J."/>
            <person name="Williams K.H."/>
            <person name="Banfield J.F."/>
        </authorList>
    </citation>
    <scope>NUCLEOTIDE SEQUENCE [LARGE SCALE GENOMIC DNA]</scope>
</reference>
<accession>A0A0G1JGN9</accession>
<evidence type="ECO:0000313" key="1">
    <source>
        <dbReference type="EMBL" id="KKT43162.1"/>
    </source>
</evidence>
<name>A0A0G1JGN9_9BACT</name>
<sequence>MRGWRNWYTRTIEVRMEQSMEVQVLSRAHI</sequence>
<protein>
    <submittedName>
        <fullName evidence="1">Uncharacterized protein</fullName>
    </submittedName>
</protein>
<organism evidence="1 2">
    <name type="scientific">Candidatus Wolfebacteria bacterium GW2011_GWE2_44_13</name>
    <dbReference type="NCBI Taxonomy" id="1619017"/>
    <lineage>
        <taxon>Bacteria</taxon>
        <taxon>Candidatus Wolfeibacteriota</taxon>
    </lineage>
</organism>
<dbReference type="AlphaFoldDB" id="A0A0G1JGN9"/>
<dbReference type="EMBL" id="LCHW01000002">
    <property type="protein sequence ID" value="KKT43162.1"/>
    <property type="molecule type" value="Genomic_DNA"/>
</dbReference>
<comment type="caution">
    <text evidence="1">The sequence shown here is derived from an EMBL/GenBank/DDBJ whole genome shotgun (WGS) entry which is preliminary data.</text>
</comment>
<evidence type="ECO:0000313" key="2">
    <source>
        <dbReference type="Proteomes" id="UP000034051"/>
    </source>
</evidence>
<dbReference type="Proteomes" id="UP000034051">
    <property type="component" value="Unassembled WGS sequence"/>
</dbReference>